<reference evidence="2" key="1">
    <citation type="submission" date="2021-01" db="EMBL/GenBank/DDBJ databases">
        <authorList>
            <person name="Corre E."/>
            <person name="Pelletier E."/>
            <person name="Niang G."/>
            <person name="Scheremetjew M."/>
            <person name="Finn R."/>
            <person name="Kale V."/>
            <person name="Holt S."/>
            <person name="Cochrane G."/>
            <person name="Meng A."/>
            <person name="Brown T."/>
            <person name="Cohen L."/>
        </authorList>
    </citation>
    <scope>NUCLEOTIDE SEQUENCE</scope>
    <source>
        <strain evidence="2">CCMP 2712</strain>
    </source>
</reference>
<name>A0A7S4NWE6_GUITH</name>
<dbReference type="EMBL" id="HBKN01028016">
    <property type="protein sequence ID" value="CAE2311495.1"/>
    <property type="molecule type" value="Transcribed_RNA"/>
</dbReference>
<dbReference type="InterPro" id="IPR032675">
    <property type="entry name" value="LRR_dom_sf"/>
</dbReference>
<dbReference type="InterPro" id="IPR006553">
    <property type="entry name" value="Leu-rich_rpt_Cys-con_subtyp"/>
</dbReference>
<dbReference type="AlphaFoldDB" id="A0A7S4NWE6"/>
<protein>
    <recommendedName>
        <fullName evidence="1">F-box/LRR-repeat protein 15-like leucin rich repeat domain-containing protein</fullName>
    </recommendedName>
</protein>
<dbReference type="Pfam" id="PF25372">
    <property type="entry name" value="DUF7885"/>
    <property type="match status" value="1"/>
</dbReference>
<accession>A0A7S4NWE6</accession>
<sequence length="334" mass="36623">MEQGRQRGAGCQSCPSLIHLCTCFISKNLHIIPSVDALPSHLLDSILEQRSNEAMVDQDLPFLLAVTFQTTPAERLGFLNFRSCLKITDPAMALAVSYCHALRRIDLSFSELVGNKTMESLACSCSLLESLSAVGCRQITDDGCTSIAGMKSLRELELELCNKITDMGIQSIARNRGSSLLTLNLGDLRQMSNISIQIIADHCVDLQSVSIAGSMQVMDLDVEDLCKRCTRLQSLNLRACRRLTDGSVKAVSQLLRKQHRAALSAPLRELDMGGCSRLSEDAVANLLPLCSSLTRLDLRGCTSLTHRTKDLVDKYCQQMDDLTLPPSCNVTSSR</sequence>
<dbReference type="InterPro" id="IPR057207">
    <property type="entry name" value="FBXL15_LRR"/>
</dbReference>
<dbReference type="Gene3D" id="3.80.10.10">
    <property type="entry name" value="Ribonuclease Inhibitor"/>
    <property type="match status" value="1"/>
</dbReference>
<feature type="domain" description="F-box/LRR-repeat protein 15-like leucin rich repeat" evidence="1">
    <location>
        <begin position="76"/>
        <end position="226"/>
    </location>
</feature>
<proteinExistence type="predicted"/>
<dbReference type="PANTHER" id="PTHR13318">
    <property type="entry name" value="PARTNER OF PAIRED, ISOFORM B-RELATED"/>
    <property type="match status" value="1"/>
</dbReference>
<dbReference type="GO" id="GO:0031146">
    <property type="term" value="P:SCF-dependent proteasomal ubiquitin-dependent protein catabolic process"/>
    <property type="evidence" value="ECO:0007669"/>
    <property type="project" value="TreeGrafter"/>
</dbReference>
<gene>
    <name evidence="2" type="ORF">GTHE00462_LOCUS21661</name>
</gene>
<dbReference type="GO" id="GO:0019005">
    <property type="term" value="C:SCF ubiquitin ligase complex"/>
    <property type="evidence" value="ECO:0007669"/>
    <property type="project" value="TreeGrafter"/>
</dbReference>
<dbReference type="SMART" id="SM00367">
    <property type="entry name" value="LRR_CC"/>
    <property type="match status" value="8"/>
</dbReference>
<evidence type="ECO:0000259" key="1">
    <source>
        <dbReference type="Pfam" id="PF25372"/>
    </source>
</evidence>
<dbReference type="SUPFAM" id="SSF52047">
    <property type="entry name" value="RNI-like"/>
    <property type="match status" value="1"/>
</dbReference>
<organism evidence="2">
    <name type="scientific">Guillardia theta</name>
    <name type="common">Cryptophyte</name>
    <name type="synonym">Cryptomonas phi</name>
    <dbReference type="NCBI Taxonomy" id="55529"/>
    <lineage>
        <taxon>Eukaryota</taxon>
        <taxon>Cryptophyceae</taxon>
        <taxon>Pyrenomonadales</taxon>
        <taxon>Geminigeraceae</taxon>
        <taxon>Guillardia</taxon>
    </lineage>
</organism>
<evidence type="ECO:0000313" key="2">
    <source>
        <dbReference type="EMBL" id="CAE2311495.1"/>
    </source>
</evidence>